<dbReference type="EMBL" id="AMZH03005035">
    <property type="protein sequence ID" value="RRT67473.1"/>
    <property type="molecule type" value="Genomic_DNA"/>
</dbReference>
<evidence type="ECO:0000256" key="1">
    <source>
        <dbReference type="SAM" id="MobiDB-lite"/>
    </source>
</evidence>
<evidence type="ECO:0000313" key="2">
    <source>
        <dbReference type="EMBL" id="RRT67473.1"/>
    </source>
</evidence>
<evidence type="ECO:0000313" key="3">
    <source>
        <dbReference type="Proteomes" id="UP000287651"/>
    </source>
</evidence>
<dbReference type="AlphaFoldDB" id="A0A426ZTW2"/>
<feature type="compositionally biased region" description="Polar residues" evidence="1">
    <location>
        <begin position="152"/>
        <end position="161"/>
    </location>
</feature>
<organism evidence="2 3">
    <name type="scientific">Ensete ventricosum</name>
    <name type="common">Abyssinian banana</name>
    <name type="synonym">Musa ensete</name>
    <dbReference type="NCBI Taxonomy" id="4639"/>
    <lineage>
        <taxon>Eukaryota</taxon>
        <taxon>Viridiplantae</taxon>
        <taxon>Streptophyta</taxon>
        <taxon>Embryophyta</taxon>
        <taxon>Tracheophyta</taxon>
        <taxon>Spermatophyta</taxon>
        <taxon>Magnoliopsida</taxon>
        <taxon>Liliopsida</taxon>
        <taxon>Zingiberales</taxon>
        <taxon>Musaceae</taxon>
        <taxon>Ensete</taxon>
    </lineage>
</organism>
<feature type="region of interest" description="Disordered" evidence="1">
    <location>
        <begin position="96"/>
        <end position="189"/>
    </location>
</feature>
<sequence>MPLPSREHNSRRELCPNHDGRKAVAEDMTRIKLAKLLCVIRLEQLSKHTFIKRKWITYVDRGSRWYITKESRYHKQNFTSKNKMTTLELLLGCGSESSKGCSSAIGTSASSGRDLNGSSSISRGVRPKAELAPTDSQIPRRPIPSGRDPSRTRATSYSPQSPILVDLPEGHPWPESTVEAHSPSVGPEP</sequence>
<gene>
    <name evidence="2" type="ORF">B296_00014592</name>
</gene>
<comment type="caution">
    <text evidence="2">The sequence shown here is derived from an EMBL/GenBank/DDBJ whole genome shotgun (WGS) entry which is preliminary data.</text>
</comment>
<proteinExistence type="predicted"/>
<name>A0A426ZTW2_ENSVE</name>
<protein>
    <submittedName>
        <fullName evidence="2">Uncharacterized protein</fullName>
    </submittedName>
</protein>
<reference evidence="2 3" key="1">
    <citation type="journal article" date="2014" name="Agronomy (Basel)">
        <title>A Draft Genome Sequence for Ensete ventricosum, the Drought-Tolerant Tree Against Hunger.</title>
        <authorList>
            <person name="Harrison J."/>
            <person name="Moore K.A."/>
            <person name="Paszkiewicz K."/>
            <person name="Jones T."/>
            <person name="Grant M."/>
            <person name="Ambacheew D."/>
            <person name="Muzemil S."/>
            <person name="Studholme D.J."/>
        </authorList>
    </citation>
    <scope>NUCLEOTIDE SEQUENCE [LARGE SCALE GENOMIC DNA]</scope>
</reference>
<accession>A0A426ZTW2</accession>
<dbReference type="Proteomes" id="UP000287651">
    <property type="component" value="Unassembled WGS sequence"/>
</dbReference>
<feature type="compositionally biased region" description="Polar residues" evidence="1">
    <location>
        <begin position="104"/>
        <end position="122"/>
    </location>
</feature>